<dbReference type="RefSeq" id="WP_218118686.1">
    <property type="nucleotide sequence ID" value="NZ_FNHQ01000002.1"/>
</dbReference>
<evidence type="ECO:0000256" key="2">
    <source>
        <dbReference type="ARBA" id="ARBA00011738"/>
    </source>
</evidence>
<dbReference type="AlphaFoldDB" id="A0A1G9QY10"/>
<proteinExistence type="predicted"/>
<dbReference type="SUPFAM" id="SSF53383">
    <property type="entry name" value="PLP-dependent transferases"/>
    <property type="match status" value="1"/>
</dbReference>
<dbReference type="EMBL" id="FNHQ01000002">
    <property type="protein sequence ID" value="SDM15926.1"/>
    <property type="molecule type" value="Genomic_DNA"/>
</dbReference>
<keyword evidence="3" id="KW-0808">Transferase</keyword>
<dbReference type="InterPro" id="IPR015421">
    <property type="entry name" value="PyrdxlP-dep_Trfase_major"/>
</dbReference>
<keyword evidence="6" id="KW-1185">Reference proteome</keyword>
<evidence type="ECO:0000313" key="5">
    <source>
        <dbReference type="EMBL" id="SDM15926.1"/>
    </source>
</evidence>
<dbReference type="InterPro" id="IPR050087">
    <property type="entry name" value="AON_synthase_class-II"/>
</dbReference>
<dbReference type="GO" id="GO:0030170">
    <property type="term" value="F:pyridoxal phosphate binding"/>
    <property type="evidence" value="ECO:0007669"/>
    <property type="project" value="InterPro"/>
</dbReference>
<evidence type="ECO:0000259" key="4">
    <source>
        <dbReference type="Pfam" id="PF00155"/>
    </source>
</evidence>
<dbReference type="Proteomes" id="UP000199309">
    <property type="component" value="Unassembled WGS sequence"/>
</dbReference>
<dbReference type="InterPro" id="IPR004839">
    <property type="entry name" value="Aminotransferase_I/II_large"/>
</dbReference>
<feature type="domain" description="Aminotransferase class I/classII large" evidence="4">
    <location>
        <begin position="53"/>
        <end position="406"/>
    </location>
</feature>
<dbReference type="PANTHER" id="PTHR13693">
    <property type="entry name" value="CLASS II AMINOTRANSFERASE/8-AMINO-7-OXONONANOATE SYNTHASE"/>
    <property type="match status" value="1"/>
</dbReference>
<reference evidence="5 6" key="1">
    <citation type="submission" date="2016-10" db="EMBL/GenBank/DDBJ databases">
        <authorList>
            <person name="de Groot N.N."/>
        </authorList>
    </citation>
    <scope>NUCLEOTIDE SEQUENCE [LARGE SCALE GENOMIC DNA]</scope>
    <source>
        <strain evidence="5 6">DSM 16981</strain>
    </source>
</reference>
<gene>
    <name evidence="5" type="ORF">SAMN05660299_00326</name>
</gene>
<sequence>MVMKQQPDQSSSLQDIWGFSCFLETLCKDGFYHEVTTTTKPVGPTVTYHDKEYINFASINVLNTHQEPDVMKHFLQAAKQYGLVTGGSRVTQGVSSAHKEMEEELTRITGKERSISFASGLLANIGFINAMTCKFDFSSTCGINNSDAVFVLDRDCHWSLWKAASHLEFGKQLFPFRHNDPKHLEILLKRLSKTHKKIVVVFESIYSADGSIAPMKELLDACEKYGAISYVDNANGFMFYGPEQRLFSEEFKQMNRATFVMVSFSKAVGMEGGAISGPKDMITMFELLSGTSLFTAAIQPPTASTITYILHKLEKHPEIMDQYLERSLKLRQVLEEKHFRLNDTPSYIISVIIGNDKKAVKVYEACLENNIMVGMFRYPAVKPGHALIRIMMNAGQTDEQLQCLIAFLEKMKDTYKF</sequence>
<dbReference type="InterPro" id="IPR015424">
    <property type="entry name" value="PyrdxlP-dep_Trfase"/>
</dbReference>
<comment type="cofactor">
    <cofactor evidence="1">
        <name>pyridoxal 5'-phosphate</name>
        <dbReference type="ChEBI" id="CHEBI:597326"/>
    </cofactor>
</comment>
<evidence type="ECO:0000256" key="3">
    <source>
        <dbReference type="ARBA" id="ARBA00022679"/>
    </source>
</evidence>
<name>A0A1G9QY10_9FIRM</name>
<dbReference type="Gene3D" id="3.90.1150.10">
    <property type="entry name" value="Aspartate Aminotransferase, domain 1"/>
    <property type="match status" value="1"/>
</dbReference>
<dbReference type="STRING" id="349095.SAMN05660299_00326"/>
<dbReference type="Pfam" id="PF00155">
    <property type="entry name" value="Aminotran_1_2"/>
    <property type="match status" value="1"/>
</dbReference>
<evidence type="ECO:0000313" key="6">
    <source>
        <dbReference type="Proteomes" id="UP000199309"/>
    </source>
</evidence>
<comment type="subunit">
    <text evidence="2">Homodimer.</text>
</comment>
<dbReference type="InterPro" id="IPR015422">
    <property type="entry name" value="PyrdxlP-dep_Trfase_small"/>
</dbReference>
<evidence type="ECO:0000256" key="1">
    <source>
        <dbReference type="ARBA" id="ARBA00001933"/>
    </source>
</evidence>
<dbReference type="GO" id="GO:0016740">
    <property type="term" value="F:transferase activity"/>
    <property type="evidence" value="ECO:0007669"/>
    <property type="project" value="UniProtKB-KW"/>
</dbReference>
<accession>A0A1G9QY10</accession>
<protein>
    <submittedName>
        <fullName evidence="5">8-amino-7-oxononanoate synthase</fullName>
    </submittedName>
</protein>
<organism evidence="5 6">
    <name type="scientific">Megasphaera paucivorans</name>
    <dbReference type="NCBI Taxonomy" id="349095"/>
    <lineage>
        <taxon>Bacteria</taxon>
        <taxon>Bacillati</taxon>
        <taxon>Bacillota</taxon>
        <taxon>Negativicutes</taxon>
        <taxon>Veillonellales</taxon>
        <taxon>Veillonellaceae</taxon>
        <taxon>Megasphaera</taxon>
    </lineage>
</organism>
<dbReference type="Gene3D" id="3.40.640.10">
    <property type="entry name" value="Type I PLP-dependent aspartate aminotransferase-like (Major domain)"/>
    <property type="match status" value="1"/>
</dbReference>